<protein>
    <submittedName>
        <fullName evidence="2">Uncharacterized protein</fullName>
    </submittedName>
</protein>
<dbReference type="AlphaFoldDB" id="A0AA35WRL9"/>
<dbReference type="EMBL" id="CASHTH010002465">
    <property type="protein sequence ID" value="CAI8030234.1"/>
    <property type="molecule type" value="Genomic_DNA"/>
</dbReference>
<accession>A0AA35WRL9</accession>
<feature type="chain" id="PRO_5041422140" evidence="1">
    <location>
        <begin position="18"/>
        <end position="166"/>
    </location>
</feature>
<dbReference type="PANTHER" id="PTHR38564:SF2">
    <property type="entry name" value="WU:FC46H12 PRECURSOR"/>
    <property type="match status" value="1"/>
</dbReference>
<organism evidence="2 3">
    <name type="scientific">Geodia barretti</name>
    <name type="common">Barrett's horny sponge</name>
    <dbReference type="NCBI Taxonomy" id="519541"/>
    <lineage>
        <taxon>Eukaryota</taxon>
        <taxon>Metazoa</taxon>
        <taxon>Porifera</taxon>
        <taxon>Demospongiae</taxon>
        <taxon>Heteroscleromorpha</taxon>
        <taxon>Tetractinellida</taxon>
        <taxon>Astrophorina</taxon>
        <taxon>Geodiidae</taxon>
        <taxon>Geodia</taxon>
    </lineage>
</organism>
<sequence length="166" mass="18232">MAAKGILVGLFLIACWAVVTRSTLHASCKLTWTFTVPCDTVHDLIIKQMEKWNSSSLCPTGTEKCGYTIDSATNTATEIKGTHTTPVHHYVDDLSMGFENDTKICTVKGYSTSEVIYAIFDKGTNYCNLHNLVSGSGLTNTTRYGFKEVTHDSVCTQYSSADCSKY</sequence>
<reference evidence="2" key="1">
    <citation type="submission" date="2023-03" db="EMBL/GenBank/DDBJ databases">
        <authorList>
            <person name="Steffen K."/>
            <person name="Cardenas P."/>
        </authorList>
    </citation>
    <scope>NUCLEOTIDE SEQUENCE</scope>
</reference>
<dbReference type="Proteomes" id="UP001174909">
    <property type="component" value="Unassembled WGS sequence"/>
</dbReference>
<feature type="signal peptide" evidence="1">
    <location>
        <begin position="1"/>
        <end position="17"/>
    </location>
</feature>
<keyword evidence="1" id="KW-0732">Signal</keyword>
<evidence type="ECO:0000313" key="2">
    <source>
        <dbReference type="EMBL" id="CAI8030234.1"/>
    </source>
</evidence>
<comment type="caution">
    <text evidence="2">The sequence shown here is derived from an EMBL/GenBank/DDBJ whole genome shotgun (WGS) entry which is preliminary data.</text>
</comment>
<dbReference type="PANTHER" id="PTHR38564">
    <property type="entry name" value="SI:CH73-250A16.5-RELATED"/>
    <property type="match status" value="1"/>
</dbReference>
<name>A0AA35WRL9_GEOBA</name>
<keyword evidence="3" id="KW-1185">Reference proteome</keyword>
<dbReference type="PROSITE" id="PS51257">
    <property type="entry name" value="PROKAR_LIPOPROTEIN"/>
    <property type="match status" value="1"/>
</dbReference>
<evidence type="ECO:0000256" key="1">
    <source>
        <dbReference type="SAM" id="SignalP"/>
    </source>
</evidence>
<gene>
    <name evidence="2" type="ORF">GBAR_LOCUS17151</name>
</gene>
<proteinExistence type="predicted"/>
<evidence type="ECO:0000313" key="3">
    <source>
        <dbReference type="Proteomes" id="UP001174909"/>
    </source>
</evidence>